<comment type="similarity">
    <text evidence="4">Belongs to the metallophosphoesterase superfamily.</text>
</comment>
<dbReference type="GO" id="GO:0016020">
    <property type="term" value="C:membrane"/>
    <property type="evidence" value="ECO:0007669"/>
    <property type="project" value="GOC"/>
</dbReference>
<dbReference type="AlphaFoldDB" id="A0A1M6F625"/>
<dbReference type="PANTHER" id="PTHR31302:SF25">
    <property type="entry name" value="PHOSPHOESTERASE"/>
    <property type="match status" value="1"/>
</dbReference>
<comment type="cofactor">
    <cofactor evidence="1">
        <name>a divalent metal cation</name>
        <dbReference type="ChEBI" id="CHEBI:60240"/>
    </cofactor>
</comment>
<dbReference type="GO" id="GO:0008758">
    <property type="term" value="F:UDP-2,3-diacylglucosamine hydrolase activity"/>
    <property type="evidence" value="ECO:0007669"/>
    <property type="project" value="TreeGrafter"/>
</dbReference>
<accession>A0A1M6F625</accession>
<dbReference type="GO" id="GO:0009245">
    <property type="term" value="P:lipid A biosynthetic process"/>
    <property type="evidence" value="ECO:0007669"/>
    <property type="project" value="TreeGrafter"/>
</dbReference>
<evidence type="ECO:0000259" key="5">
    <source>
        <dbReference type="Pfam" id="PF00149"/>
    </source>
</evidence>
<protein>
    <recommendedName>
        <fullName evidence="5">Calcineurin-like phosphoesterase domain-containing protein</fullName>
    </recommendedName>
</protein>
<dbReference type="Proteomes" id="UP000184310">
    <property type="component" value="Unassembled WGS sequence"/>
</dbReference>
<organism evidence="6 7">
    <name type="scientific">Clostridium cavendishii DSM 21758</name>
    <dbReference type="NCBI Taxonomy" id="1121302"/>
    <lineage>
        <taxon>Bacteria</taxon>
        <taxon>Bacillati</taxon>
        <taxon>Bacillota</taxon>
        <taxon>Clostridia</taxon>
        <taxon>Eubacteriales</taxon>
        <taxon>Clostridiaceae</taxon>
        <taxon>Clostridium</taxon>
    </lineage>
</organism>
<gene>
    <name evidence="6" type="ORF">SAMN02745163_01045</name>
</gene>
<keyword evidence="7" id="KW-1185">Reference proteome</keyword>
<dbReference type="Gene3D" id="3.60.21.10">
    <property type="match status" value="1"/>
</dbReference>
<dbReference type="InterPro" id="IPR051158">
    <property type="entry name" value="Metallophosphoesterase_sf"/>
</dbReference>
<dbReference type="GO" id="GO:0046872">
    <property type="term" value="F:metal ion binding"/>
    <property type="evidence" value="ECO:0007669"/>
    <property type="project" value="UniProtKB-KW"/>
</dbReference>
<dbReference type="Pfam" id="PF00149">
    <property type="entry name" value="Metallophos"/>
    <property type="match status" value="1"/>
</dbReference>
<dbReference type="InterPro" id="IPR029052">
    <property type="entry name" value="Metallo-depent_PP-like"/>
</dbReference>
<dbReference type="InterPro" id="IPR004843">
    <property type="entry name" value="Calcineurin-like_PHP"/>
</dbReference>
<dbReference type="FunFam" id="3.60.21.10:FF:000028">
    <property type="entry name" value="Putative metallophosphoesterase"/>
    <property type="match status" value="1"/>
</dbReference>
<dbReference type="STRING" id="1121302.SAMN02745163_01045"/>
<dbReference type="CDD" id="cd07385">
    <property type="entry name" value="MPP_YkuE_C"/>
    <property type="match status" value="1"/>
</dbReference>
<dbReference type="RefSeq" id="WP_200802841.1">
    <property type="nucleotide sequence ID" value="NZ_FQZB01000005.1"/>
</dbReference>
<keyword evidence="2" id="KW-0479">Metal-binding</keyword>
<keyword evidence="3" id="KW-0378">Hydrolase</keyword>
<evidence type="ECO:0000256" key="3">
    <source>
        <dbReference type="ARBA" id="ARBA00022801"/>
    </source>
</evidence>
<dbReference type="SUPFAM" id="SSF56300">
    <property type="entry name" value="Metallo-dependent phosphatases"/>
    <property type="match status" value="1"/>
</dbReference>
<feature type="domain" description="Calcineurin-like phosphoesterase" evidence="5">
    <location>
        <begin position="50"/>
        <end position="216"/>
    </location>
</feature>
<evidence type="ECO:0000313" key="6">
    <source>
        <dbReference type="EMBL" id="SHI93116.1"/>
    </source>
</evidence>
<proteinExistence type="inferred from homology"/>
<dbReference type="PANTHER" id="PTHR31302">
    <property type="entry name" value="TRANSMEMBRANE PROTEIN WITH METALLOPHOSPHOESTERASE DOMAIN-RELATED"/>
    <property type="match status" value="1"/>
</dbReference>
<sequence>MKKILKKLLILSIVFMILTLIYARFIEPKLLFVKDEIISSPYIDKSFNGFKIIQFADTHLGDFYSLEDLEKLVIKINDQKPDLVIFTGDLIDNSSTYDKTKSIAPILNKIQASKGKFAVYGNHDLGGAGAKVYDDIMKKSGFKLLSNSKTSISLERGKKISLFGLDDFMLGNPNISSTFKDLNKDDYNILLVHEPDVADRLTDYNIDLQISGHSHGGQVRLPFYGPIISPPYAKNYNVSHYTVNENSRPYELYVNTGIGNTKNPFRFMNPPNITVITLNNK</sequence>
<evidence type="ECO:0000256" key="1">
    <source>
        <dbReference type="ARBA" id="ARBA00001968"/>
    </source>
</evidence>
<name>A0A1M6F625_9CLOT</name>
<evidence type="ECO:0000256" key="2">
    <source>
        <dbReference type="ARBA" id="ARBA00022723"/>
    </source>
</evidence>
<dbReference type="EMBL" id="FQZB01000005">
    <property type="protein sequence ID" value="SHI93116.1"/>
    <property type="molecule type" value="Genomic_DNA"/>
</dbReference>
<evidence type="ECO:0000313" key="7">
    <source>
        <dbReference type="Proteomes" id="UP000184310"/>
    </source>
</evidence>
<reference evidence="6 7" key="1">
    <citation type="submission" date="2016-11" db="EMBL/GenBank/DDBJ databases">
        <authorList>
            <person name="Jaros S."/>
            <person name="Januszkiewicz K."/>
            <person name="Wedrychowicz H."/>
        </authorList>
    </citation>
    <scope>NUCLEOTIDE SEQUENCE [LARGE SCALE GENOMIC DNA]</scope>
    <source>
        <strain evidence="6 7">DSM 21758</strain>
    </source>
</reference>
<evidence type="ECO:0000256" key="4">
    <source>
        <dbReference type="ARBA" id="ARBA00061089"/>
    </source>
</evidence>